<keyword evidence="6" id="KW-0997">Cell inner membrane</keyword>
<dbReference type="HOGENOM" id="CLU_091705_2_1_6"/>
<dbReference type="InterPro" id="IPR000983">
    <property type="entry name" value="Bac_GSPG_pilin"/>
</dbReference>
<sequence>MKHIKQNKGFSLIEIMVVLVIMGLLASIVAPNVMEVLSGSKEKKVQADFANIETALKMYKLDNFVYPTTEQGLEALVSRPSSSPEPRNWRKGGYLDELPVDPWDTPYQYLSPGEGHAYEIYTLGADGVRGGEEEGRDLSNWDSAANTNE</sequence>
<feature type="compositionally biased region" description="Basic and acidic residues" evidence="10">
    <location>
        <begin position="129"/>
        <end position="139"/>
    </location>
</feature>
<dbReference type="Pfam" id="PF08334">
    <property type="entry name" value="T2SSG"/>
    <property type="match status" value="1"/>
</dbReference>
<dbReference type="PANTHER" id="PTHR30093:SF44">
    <property type="entry name" value="TYPE II SECRETION SYSTEM CORE PROTEIN G"/>
    <property type="match status" value="1"/>
</dbReference>
<dbReference type="Pfam" id="PF07963">
    <property type="entry name" value="N_methyl"/>
    <property type="match status" value="1"/>
</dbReference>
<keyword evidence="8 11" id="KW-1133">Transmembrane helix</keyword>
<name>C5BM23_TERTT</name>
<dbReference type="EMBL" id="CP001614">
    <property type="protein sequence ID" value="ACR12190.1"/>
    <property type="molecule type" value="Genomic_DNA"/>
</dbReference>
<evidence type="ECO:0000256" key="3">
    <source>
        <dbReference type="ARBA" id="ARBA00020042"/>
    </source>
</evidence>
<evidence type="ECO:0000256" key="4">
    <source>
        <dbReference type="ARBA" id="ARBA00022475"/>
    </source>
</evidence>
<accession>C5BM23</accession>
<organism evidence="13 14">
    <name type="scientific">Teredinibacter turnerae (strain ATCC 39867 / T7901)</name>
    <dbReference type="NCBI Taxonomy" id="377629"/>
    <lineage>
        <taxon>Bacteria</taxon>
        <taxon>Pseudomonadati</taxon>
        <taxon>Pseudomonadota</taxon>
        <taxon>Gammaproteobacteria</taxon>
        <taxon>Cellvibrionales</taxon>
        <taxon>Cellvibrionaceae</taxon>
        <taxon>Teredinibacter</taxon>
    </lineage>
</organism>
<evidence type="ECO:0000256" key="2">
    <source>
        <dbReference type="ARBA" id="ARBA00009984"/>
    </source>
</evidence>
<evidence type="ECO:0000256" key="6">
    <source>
        <dbReference type="ARBA" id="ARBA00022519"/>
    </source>
</evidence>
<reference evidence="13 14" key="1">
    <citation type="journal article" date="2009" name="PLoS ONE">
        <title>The complete genome of Teredinibacter turnerae T7901: an intracellular endosymbiont of marine wood-boring bivalves (shipworms).</title>
        <authorList>
            <person name="Yang J.C."/>
            <person name="Madupu R."/>
            <person name="Durkin A.S."/>
            <person name="Ekborg N.A."/>
            <person name="Pedamallu C.S."/>
            <person name="Hostetler J.B."/>
            <person name="Radune D."/>
            <person name="Toms B.S."/>
            <person name="Henrissat B."/>
            <person name="Coutinho P.M."/>
            <person name="Schwarz S."/>
            <person name="Field L."/>
            <person name="Trindade-Silva A.E."/>
            <person name="Soares C.A.G."/>
            <person name="Elshahawi S."/>
            <person name="Hanora A."/>
            <person name="Schmidt E.W."/>
            <person name="Haygood M.G."/>
            <person name="Posfai J."/>
            <person name="Benner J."/>
            <person name="Madinger C."/>
            <person name="Nove J."/>
            <person name="Anton B."/>
            <person name="Chaudhary K."/>
            <person name="Foster J."/>
            <person name="Holman A."/>
            <person name="Kumar S."/>
            <person name="Lessard P.A."/>
            <person name="Luyten Y.A."/>
            <person name="Slatko B."/>
            <person name="Wood N."/>
            <person name="Wu B."/>
            <person name="Teplitski M."/>
            <person name="Mougous J.D."/>
            <person name="Ward N."/>
            <person name="Eisen J.A."/>
            <person name="Badger J.H."/>
            <person name="Distel D.L."/>
        </authorList>
    </citation>
    <scope>NUCLEOTIDE SEQUENCE [LARGE SCALE GENOMIC DNA]</scope>
    <source>
        <strain evidence="14">ATCC 39867 / T7901</strain>
    </source>
</reference>
<keyword evidence="4" id="KW-1003">Cell membrane</keyword>
<keyword evidence="9 11" id="KW-0472">Membrane</keyword>
<dbReference type="GO" id="GO:0015628">
    <property type="term" value="P:protein secretion by the type II secretion system"/>
    <property type="evidence" value="ECO:0007669"/>
    <property type="project" value="InterPro"/>
</dbReference>
<dbReference type="InterPro" id="IPR012902">
    <property type="entry name" value="N_methyl_site"/>
</dbReference>
<evidence type="ECO:0000256" key="7">
    <source>
        <dbReference type="ARBA" id="ARBA00022692"/>
    </source>
</evidence>
<dbReference type="OrthoDB" id="9795612at2"/>
<dbReference type="GO" id="GO:0015627">
    <property type="term" value="C:type II protein secretion system complex"/>
    <property type="evidence" value="ECO:0007669"/>
    <property type="project" value="InterPro"/>
</dbReference>
<dbReference type="InterPro" id="IPR010054">
    <property type="entry name" value="Type2_sec_GspG"/>
</dbReference>
<dbReference type="SUPFAM" id="SSF54523">
    <property type="entry name" value="Pili subunits"/>
    <property type="match status" value="1"/>
</dbReference>
<feature type="region of interest" description="Disordered" evidence="10">
    <location>
        <begin position="129"/>
        <end position="149"/>
    </location>
</feature>
<feature type="compositionally biased region" description="Polar residues" evidence="10">
    <location>
        <begin position="140"/>
        <end position="149"/>
    </location>
</feature>
<evidence type="ECO:0000313" key="14">
    <source>
        <dbReference type="Proteomes" id="UP000009080"/>
    </source>
</evidence>
<dbReference type="NCBIfam" id="TIGR01710">
    <property type="entry name" value="typeII_sec_gspG"/>
    <property type="match status" value="1"/>
</dbReference>
<evidence type="ECO:0000256" key="1">
    <source>
        <dbReference type="ARBA" id="ARBA00004377"/>
    </source>
</evidence>
<dbReference type="STRING" id="377629.TERTU_0268"/>
<evidence type="ECO:0000259" key="12">
    <source>
        <dbReference type="Pfam" id="PF08334"/>
    </source>
</evidence>
<dbReference type="AlphaFoldDB" id="C5BM23"/>
<keyword evidence="14" id="KW-1185">Reference proteome</keyword>
<feature type="transmembrane region" description="Helical" evidence="11">
    <location>
        <begin position="12"/>
        <end position="34"/>
    </location>
</feature>
<gene>
    <name evidence="13" type="primary">gspG</name>
    <name evidence="13" type="ordered locus">TERTU_0268</name>
</gene>
<dbReference type="PRINTS" id="PR00813">
    <property type="entry name" value="BCTERIALGSPG"/>
</dbReference>
<dbReference type="eggNOG" id="COG4968">
    <property type="taxonomic scope" value="Bacteria"/>
</dbReference>
<keyword evidence="7 11" id="KW-0812">Transmembrane</keyword>
<evidence type="ECO:0000313" key="13">
    <source>
        <dbReference type="EMBL" id="ACR12190.1"/>
    </source>
</evidence>
<dbReference type="RefSeq" id="WP_015818302.1">
    <property type="nucleotide sequence ID" value="NC_012997.1"/>
</dbReference>
<dbReference type="PROSITE" id="PS00409">
    <property type="entry name" value="PROKAR_NTER_METHYL"/>
    <property type="match status" value="1"/>
</dbReference>
<evidence type="ECO:0000256" key="5">
    <source>
        <dbReference type="ARBA" id="ARBA00022481"/>
    </source>
</evidence>
<dbReference type="GO" id="GO:0005886">
    <property type="term" value="C:plasma membrane"/>
    <property type="evidence" value="ECO:0007669"/>
    <property type="project" value="UniProtKB-SubCell"/>
</dbReference>
<comment type="subcellular location">
    <subcellularLocation>
        <location evidence="1">Cell inner membrane</location>
        <topology evidence="1">Single-pass membrane protein</topology>
    </subcellularLocation>
</comment>
<dbReference type="InterPro" id="IPR045584">
    <property type="entry name" value="Pilin-like"/>
</dbReference>
<dbReference type="Proteomes" id="UP000009080">
    <property type="component" value="Chromosome"/>
</dbReference>
<dbReference type="NCBIfam" id="TIGR02532">
    <property type="entry name" value="IV_pilin_GFxxxE"/>
    <property type="match status" value="1"/>
</dbReference>
<protein>
    <recommendedName>
        <fullName evidence="3">Type II secretion system core protein G</fullName>
    </recommendedName>
</protein>
<evidence type="ECO:0000256" key="10">
    <source>
        <dbReference type="SAM" id="MobiDB-lite"/>
    </source>
</evidence>
<dbReference type="InterPro" id="IPR013545">
    <property type="entry name" value="T2SS_protein-GspG_C"/>
</dbReference>
<dbReference type="Gene3D" id="3.30.700.10">
    <property type="entry name" value="Glycoprotein, Type 4 Pilin"/>
    <property type="match status" value="1"/>
</dbReference>
<evidence type="ECO:0000256" key="8">
    <source>
        <dbReference type="ARBA" id="ARBA00022989"/>
    </source>
</evidence>
<dbReference type="PANTHER" id="PTHR30093">
    <property type="entry name" value="GENERAL SECRETION PATHWAY PROTEIN G"/>
    <property type="match status" value="1"/>
</dbReference>
<feature type="domain" description="Type II secretion system protein GspG C-terminal" evidence="12">
    <location>
        <begin position="32"/>
        <end position="141"/>
    </location>
</feature>
<evidence type="ECO:0000256" key="11">
    <source>
        <dbReference type="SAM" id="Phobius"/>
    </source>
</evidence>
<dbReference type="KEGG" id="ttu:TERTU_0268"/>
<comment type="similarity">
    <text evidence="2">Belongs to the GSP G family.</text>
</comment>
<keyword evidence="5" id="KW-0488">Methylation</keyword>
<evidence type="ECO:0000256" key="9">
    <source>
        <dbReference type="ARBA" id="ARBA00023136"/>
    </source>
</evidence>
<proteinExistence type="inferred from homology"/>